<dbReference type="InterPro" id="IPR002589">
    <property type="entry name" value="Macro_dom"/>
</dbReference>
<dbReference type="EMBL" id="JBHUHO010000051">
    <property type="protein sequence ID" value="MFD2118164.1"/>
    <property type="molecule type" value="Genomic_DNA"/>
</dbReference>
<name>A0ABW4YQZ7_9BACL</name>
<organism evidence="2 3">
    <name type="scientific">Paenibacillus yanchengensis</name>
    <dbReference type="NCBI Taxonomy" id="2035833"/>
    <lineage>
        <taxon>Bacteria</taxon>
        <taxon>Bacillati</taxon>
        <taxon>Bacillota</taxon>
        <taxon>Bacilli</taxon>
        <taxon>Bacillales</taxon>
        <taxon>Paenibacillaceae</taxon>
        <taxon>Paenibacillus</taxon>
    </lineage>
</organism>
<dbReference type="Proteomes" id="UP001597362">
    <property type="component" value="Unassembled WGS sequence"/>
</dbReference>
<dbReference type="RefSeq" id="WP_377775819.1">
    <property type="nucleotide sequence ID" value="NZ_JBHUHO010000051.1"/>
</dbReference>
<evidence type="ECO:0000259" key="1">
    <source>
        <dbReference type="SMART" id="SM00506"/>
    </source>
</evidence>
<accession>A0ABW4YQZ7</accession>
<evidence type="ECO:0000313" key="2">
    <source>
        <dbReference type="EMBL" id="MFD2118164.1"/>
    </source>
</evidence>
<comment type="caution">
    <text evidence="2">The sequence shown here is derived from an EMBL/GenBank/DDBJ whole genome shotgun (WGS) entry which is preliminary data.</text>
</comment>
<reference evidence="3" key="1">
    <citation type="journal article" date="2019" name="Int. J. Syst. Evol. Microbiol.">
        <title>The Global Catalogue of Microorganisms (GCM) 10K type strain sequencing project: providing services to taxonomists for standard genome sequencing and annotation.</title>
        <authorList>
            <consortium name="The Broad Institute Genomics Platform"/>
            <consortium name="The Broad Institute Genome Sequencing Center for Infectious Disease"/>
            <person name="Wu L."/>
            <person name="Ma J."/>
        </authorList>
    </citation>
    <scope>NUCLEOTIDE SEQUENCE [LARGE SCALE GENOMIC DNA]</scope>
    <source>
        <strain evidence="3">GH52</strain>
    </source>
</reference>
<dbReference type="Gene3D" id="3.40.220.10">
    <property type="entry name" value="Leucine Aminopeptidase, subunit E, domain 1"/>
    <property type="match status" value="1"/>
</dbReference>
<dbReference type="SUPFAM" id="SSF52949">
    <property type="entry name" value="Macro domain-like"/>
    <property type="match status" value="1"/>
</dbReference>
<dbReference type="SMART" id="SM00506">
    <property type="entry name" value="A1pp"/>
    <property type="match status" value="1"/>
</dbReference>
<gene>
    <name evidence="2" type="ORF">ACFSJH_20915</name>
</gene>
<sequence length="203" mass="22722">MFELVLVDPNEELCSELEKHFIGLEKVKVVNGKFQDIENWDCVISPGNSFGIMDGGFDLLLLKLFGKEIQRKVQANIFMYHAGLQPVGTSHIVELNNIKHPFVAYTPTMLHPMPINGTINVFLSMKAALQSIQIHNDNGGGKNKKFINKVICPGLGTATGRVPYSVAAYQMRLAYDLFFNTPKKMDWDLVRQIVKKMSGGQHA</sequence>
<dbReference type="InterPro" id="IPR028071">
    <property type="entry name" value="Macro-like_dom"/>
</dbReference>
<feature type="domain" description="Macro" evidence="1">
    <location>
        <begin position="26"/>
        <end position="171"/>
    </location>
</feature>
<evidence type="ECO:0000313" key="3">
    <source>
        <dbReference type="Proteomes" id="UP001597362"/>
    </source>
</evidence>
<keyword evidence="3" id="KW-1185">Reference proteome</keyword>
<protein>
    <recommendedName>
        <fullName evidence="1">Macro domain-containing protein</fullName>
    </recommendedName>
</protein>
<dbReference type="Pfam" id="PF14519">
    <property type="entry name" value="Macro_2"/>
    <property type="match status" value="1"/>
</dbReference>
<proteinExistence type="predicted"/>
<dbReference type="InterPro" id="IPR043472">
    <property type="entry name" value="Macro_dom-like"/>
</dbReference>